<evidence type="ECO:0000313" key="11">
    <source>
        <dbReference type="Proteomes" id="UP001154111"/>
    </source>
</evidence>
<feature type="domain" description="ABC3 transporter permease C-terminal" evidence="7">
    <location>
        <begin position="62"/>
        <end position="173"/>
    </location>
</feature>
<feature type="transmembrane region" description="Helical" evidence="6">
    <location>
        <begin position="60"/>
        <end position="84"/>
    </location>
</feature>
<feature type="transmembrane region" description="Helical" evidence="6">
    <location>
        <begin position="229"/>
        <end position="248"/>
    </location>
</feature>
<dbReference type="EMBL" id="OW659496">
    <property type="protein sequence ID" value="CAH2763141.1"/>
    <property type="molecule type" value="Genomic_DNA"/>
</dbReference>
<feature type="transmembrane region" description="Helical" evidence="6">
    <location>
        <begin position="542"/>
        <end position="565"/>
    </location>
</feature>
<dbReference type="InterPro" id="IPR003838">
    <property type="entry name" value="ABC3_permease_C"/>
</dbReference>
<dbReference type="Proteomes" id="UP001154111">
    <property type="component" value="Chromosome"/>
</dbReference>
<dbReference type="Proteomes" id="UP001154095">
    <property type="component" value="Chromosome"/>
</dbReference>
<evidence type="ECO:0000313" key="9">
    <source>
        <dbReference type="EMBL" id="CAH2763176.1"/>
    </source>
</evidence>
<dbReference type="GO" id="GO:0055085">
    <property type="term" value="P:transmembrane transport"/>
    <property type="evidence" value="ECO:0007669"/>
    <property type="project" value="UniProtKB-UniRule"/>
</dbReference>
<organism evidence="9 11">
    <name type="scientific">Erysipelothrix amsterdamensis</name>
    <dbReference type="NCBI Taxonomy" id="2929157"/>
    <lineage>
        <taxon>Bacteria</taxon>
        <taxon>Bacillati</taxon>
        <taxon>Bacillota</taxon>
        <taxon>Erysipelotrichia</taxon>
        <taxon>Erysipelotrichales</taxon>
        <taxon>Erysipelotrichaceae</taxon>
        <taxon>Erysipelothrix</taxon>
    </lineage>
</organism>
<feature type="transmembrane region" description="Helical" evidence="6">
    <location>
        <begin position="636"/>
        <end position="658"/>
    </location>
</feature>
<name>A0AAU9VKG8_9FIRM</name>
<feature type="transmembrane region" description="Helical" evidence="6">
    <location>
        <begin position="20"/>
        <end position="37"/>
    </location>
</feature>
<reference evidence="9" key="1">
    <citation type="submission" date="2022-04" db="EMBL/GenBank/DDBJ databases">
        <authorList>
            <person name="Forde T."/>
        </authorList>
    </citation>
    <scope>NUCLEOTIDE SEQUENCE</scope>
    <source>
        <strain evidence="9">A18Y016a</strain>
        <strain evidence="8">A18Y020d</strain>
    </source>
</reference>
<evidence type="ECO:0000256" key="3">
    <source>
        <dbReference type="ARBA" id="ARBA00022692"/>
    </source>
</evidence>
<evidence type="ECO:0000256" key="2">
    <source>
        <dbReference type="ARBA" id="ARBA00022475"/>
    </source>
</evidence>
<keyword evidence="5 6" id="KW-0472">Membrane</keyword>
<keyword evidence="4 6" id="KW-1133">Transmembrane helix</keyword>
<dbReference type="RefSeq" id="WP_254006716.1">
    <property type="nucleotide sequence ID" value="NZ_OW659477.1"/>
</dbReference>
<feature type="transmembrane region" description="Helical" evidence="6">
    <location>
        <begin position="202"/>
        <end position="223"/>
    </location>
</feature>
<protein>
    <submittedName>
        <fullName evidence="9">ABC transporter permease</fullName>
    </submittedName>
</protein>
<evidence type="ECO:0000313" key="8">
    <source>
        <dbReference type="EMBL" id="CAH2763141.1"/>
    </source>
</evidence>
<feature type="transmembrane region" description="Helical" evidence="6">
    <location>
        <begin position="285"/>
        <end position="307"/>
    </location>
</feature>
<keyword evidence="2 6" id="KW-1003">Cell membrane</keyword>
<evidence type="ECO:0000313" key="10">
    <source>
        <dbReference type="Proteomes" id="UP001154095"/>
    </source>
</evidence>
<dbReference type="PANTHER" id="PTHR46795:SF3">
    <property type="entry name" value="ABC TRANSPORTER PERMEASE"/>
    <property type="match status" value="1"/>
</dbReference>
<evidence type="ECO:0000256" key="4">
    <source>
        <dbReference type="ARBA" id="ARBA00022989"/>
    </source>
</evidence>
<feature type="transmembrane region" description="Helical" evidence="6">
    <location>
        <begin position="600"/>
        <end position="621"/>
    </location>
</feature>
<evidence type="ECO:0000256" key="6">
    <source>
        <dbReference type="PIRNR" id="PIRNR018968"/>
    </source>
</evidence>
<dbReference type="InterPro" id="IPR052536">
    <property type="entry name" value="ABC-4_Integral_Memb_Prot"/>
</dbReference>
<evidence type="ECO:0000259" key="7">
    <source>
        <dbReference type="Pfam" id="PF02687"/>
    </source>
</evidence>
<feature type="domain" description="ABC3 transporter permease C-terminal" evidence="7">
    <location>
        <begin position="553"/>
        <end position="663"/>
    </location>
</feature>
<keyword evidence="6" id="KW-0813">Transport</keyword>
<proteinExistence type="inferred from homology"/>
<dbReference type="PIRSF" id="PIRSF018968">
    <property type="entry name" value="ABC_permease_BceB"/>
    <property type="match status" value="1"/>
</dbReference>
<dbReference type="Pfam" id="PF02687">
    <property type="entry name" value="FtsX"/>
    <property type="match status" value="2"/>
</dbReference>
<accession>A0AAU9VKG8</accession>
<comment type="subcellular location">
    <subcellularLocation>
        <location evidence="1 6">Cell membrane</location>
        <topology evidence="1 6">Multi-pass membrane protein</topology>
    </subcellularLocation>
</comment>
<evidence type="ECO:0000256" key="5">
    <source>
        <dbReference type="ARBA" id="ARBA00023136"/>
    </source>
</evidence>
<keyword evidence="10" id="KW-1185">Reference proteome</keyword>
<dbReference type="PANTHER" id="PTHR46795">
    <property type="entry name" value="ABC TRANSPORTER PERMEASE-RELATED-RELATED"/>
    <property type="match status" value="1"/>
</dbReference>
<gene>
    <name evidence="9" type="primary">bceB_1</name>
    <name evidence="9" type="ORF">ERYAMS2_01596</name>
    <name evidence="8" type="ORF">ERYAMS_01301</name>
</gene>
<dbReference type="EMBL" id="OW659477">
    <property type="protein sequence ID" value="CAH2763176.1"/>
    <property type="molecule type" value="Genomic_DNA"/>
</dbReference>
<dbReference type="InterPro" id="IPR027022">
    <property type="entry name" value="ABC_permease_BceB-typ"/>
</dbReference>
<sequence length="669" mass="76423">MIIKMAFKNVRKSYKDYTVYFVTLAFSVALFYIFGSFEDQAVILELTNQMGRTFKLVSEALNVISVIVVVIFAFLIVYANNFIIGRRKQEFGLYMLLGMSRFKMSLILMSETFLIGLAALFMGLFTGYILSQITGVMMGTILAVPIHYQFIFSINGARRTIYCFSGIFILIMFLNQRKLHKITLNELFNAHRTQEMMPKGSVGWTLFQLISALAILIFDYLWVLKAGQLIFFMPIIVGIGIFATILLFKSLAGFVERIVRLGRARYYTNLNMFVMRQVSNKIRSTYRVMAVVSITLLFGITILATGLNLNKRISISAEETVPYDLTLTYMYDDLGVSKNYKADLGLDEYFEEGFQVNLYRSESFSTDILVPSGDIEEDIEPLREPLALVTLSDYNKVRTFHKKPVLKLDQNQLYFQPDYNSLVTMRTPLVDILDYRKPLIFDNQEFRLQPYDKENFVIISNQSNGYPILVVNDQDFNHIKATWPDIFIKTIVSGNLLNSSEAEIERIVEQVNLKQKDDPTEYYATDILSRYNSGLTGMGTEIIIAAVGLYVGMVLLIVSLVILALQQLSEASDNQARYETLRKIGVSSNMINRALLKQTALYFFMPLGVALVHTVIGLIAVERNLNLINLGYPSNVLSISTVAIVFLFYLIYFVITYMNSKRIIRPHRN</sequence>
<dbReference type="AlphaFoldDB" id="A0AAU9VKG8"/>
<dbReference type="GO" id="GO:0005886">
    <property type="term" value="C:plasma membrane"/>
    <property type="evidence" value="ECO:0007669"/>
    <property type="project" value="UniProtKB-SubCell"/>
</dbReference>
<evidence type="ECO:0000256" key="1">
    <source>
        <dbReference type="ARBA" id="ARBA00004651"/>
    </source>
</evidence>
<comment type="similarity">
    <text evidence="6">Belongs to the ABC-4 integral membrane protein family.</text>
</comment>
<keyword evidence="3 6" id="KW-0812">Transmembrane</keyword>
<feature type="transmembrane region" description="Helical" evidence="6">
    <location>
        <begin position="105"/>
        <end position="130"/>
    </location>
</feature>